<keyword evidence="1" id="KW-0472">Membrane</keyword>
<dbReference type="EMBL" id="JAUYZG010000021">
    <property type="protein sequence ID" value="KAK2874364.1"/>
    <property type="molecule type" value="Genomic_DNA"/>
</dbReference>
<evidence type="ECO:0000256" key="1">
    <source>
        <dbReference type="SAM" id="Phobius"/>
    </source>
</evidence>
<name>A0AA88P3R1_9TELE</name>
<keyword evidence="3" id="KW-1185">Reference proteome</keyword>
<protein>
    <submittedName>
        <fullName evidence="2">Uncharacterized protein</fullName>
    </submittedName>
</protein>
<accession>A0AA88P3R1</accession>
<reference evidence="2" key="1">
    <citation type="submission" date="2023-08" db="EMBL/GenBank/DDBJ databases">
        <title>Chromosome-level Genome Assembly of mud carp (Cirrhinus molitorella).</title>
        <authorList>
            <person name="Liu H."/>
        </authorList>
    </citation>
    <scope>NUCLEOTIDE SEQUENCE</scope>
    <source>
        <strain evidence="2">Prfri</strain>
        <tissue evidence="2">Muscle</tissue>
    </source>
</reference>
<comment type="caution">
    <text evidence="2">The sequence shown here is derived from an EMBL/GenBank/DDBJ whole genome shotgun (WGS) entry which is preliminary data.</text>
</comment>
<feature type="transmembrane region" description="Helical" evidence="1">
    <location>
        <begin position="150"/>
        <end position="166"/>
    </location>
</feature>
<dbReference type="Proteomes" id="UP001187343">
    <property type="component" value="Unassembled WGS sequence"/>
</dbReference>
<proteinExistence type="predicted"/>
<evidence type="ECO:0000313" key="3">
    <source>
        <dbReference type="Proteomes" id="UP001187343"/>
    </source>
</evidence>
<gene>
    <name evidence="2" type="ORF">Q8A67_021517</name>
</gene>
<sequence length="172" mass="18889">MPRSSVHQVLARVAHTYTSNCKAAGSSHHSSCLLLLVLQTREEGGTRCQKKPSLLSGIAVLRRSVVLEQWKRWDGRLAAVLLVRGGVVATREGAEEFDVCQEAGACFRLPCLGRSREQGLDDGCPQTGEAIAIRQEVEEHRAIHQKRSSTIAWHLILATALVVFVYDNGVYA</sequence>
<evidence type="ECO:0000313" key="2">
    <source>
        <dbReference type="EMBL" id="KAK2874364.1"/>
    </source>
</evidence>
<dbReference type="AlphaFoldDB" id="A0AA88P3R1"/>
<keyword evidence="1" id="KW-0812">Transmembrane</keyword>
<organism evidence="2 3">
    <name type="scientific">Cirrhinus molitorella</name>
    <name type="common">mud carp</name>
    <dbReference type="NCBI Taxonomy" id="172907"/>
    <lineage>
        <taxon>Eukaryota</taxon>
        <taxon>Metazoa</taxon>
        <taxon>Chordata</taxon>
        <taxon>Craniata</taxon>
        <taxon>Vertebrata</taxon>
        <taxon>Euteleostomi</taxon>
        <taxon>Actinopterygii</taxon>
        <taxon>Neopterygii</taxon>
        <taxon>Teleostei</taxon>
        <taxon>Ostariophysi</taxon>
        <taxon>Cypriniformes</taxon>
        <taxon>Cyprinidae</taxon>
        <taxon>Labeoninae</taxon>
        <taxon>Labeonini</taxon>
        <taxon>Cirrhinus</taxon>
    </lineage>
</organism>
<keyword evidence="1" id="KW-1133">Transmembrane helix</keyword>